<dbReference type="RefSeq" id="WP_015913017.1">
    <property type="nucleotide sequence ID" value="NC_011992.1"/>
</dbReference>
<keyword evidence="12 13" id="KW-0472">Membrane</keyword>
<dbReference type="InterPro" id="IPR050428">
    <property type="entry name" value="TCS_sensor_his_kinase"/>
</dbReference>
<dbReference type="InterPro" id="IPR005467">
    <property type="entry name" value="His_kinase_dom"/>
</dbReference>
<evidence type="ECO:0000256" key="9">
    <source>
        <dbReference type="ARBA" id="ARBA00022840"/>
    </source>
</evidence>
<dbReference type="Proteomes" id="UP000000450">
    <property type="component" value="Chromosome"/>
</dbReference>
<evidence type="ECO:0000259" key="14">
    <source>
        <dbReference type="PROSITE" id="PS50109"/>
    </source>
</evidence>
<evidence type="ECO:0000256" key="6">
    <source>
        <dbReference type="ARBA" id="ARBA00022692"/>
    </source>
</evidence>
<evidence type="ECO:0000256" key="8">
    <source>
        <dbReference type="ARBA" id="ARBA00022777"/>
    </source>
</evidence>
<evidence type="ECO:0000256" key="2">
    <source>
        <dbReference type="ARBA" id="ARBA00004141"/>
    </source>
</evidence>
<keyword evidence="7" id="KW-0547">Nucleotide-binding</keyword>
<dbReference type="PROSITE" id="PS50885">
    <property type="entry name" value="HAMP"/>
    <property type="match status" value="1"/>
</dbReference>
<evidence type="ECO:0000256" key="7">
    <source>
        <dbReference type="ARBA" id="ARBA00022741"/>
    </source>
</evidence>
<evidence type="ECO:0000256" key="5">
    <source>
        <dbReference type="ARBA" id="ARBA00022679"/>
    </source>
</evidence>
<dbReference type="AlphaFoldDB" id="A0A9J9UAH1"/>
<name>A0A9J9UAH1_ACIET</name>
<evidence type="ECO:0000256" key="12">
    <source>
        <dbReference type="ARBA" id="ARBA00023136"/>
    </source>
</evidence>
<dbReference type="KEGG" id="dia:Dtpsy_1413"/>
<gene>
    <name evidence="16" type="ordered locus">Dtpsy_1413</name>
</gene>
<dbReference type="Gene3D" id="3.30.565.10">
    <property type="entry name" value="Histidine kinase-like ATPase, C-terminal domain"/>
    <property type="match status" value="1"/>
</dbReference>
<protein>
    <recommendedName>
        <fullName evidence="3">histidine kinase</fullName>
        <ecNumber evidence="3">2.7.13.3</ecNumber>
    </recommendedName>
</protein>
<keyword evidence="8 16" id="KW-0418">Kinase</keyword>
<feature type="domain" description="Histidine kinase" evidence="14">
    <location>
        <begin position="242"/>
        <end position="478"/>
    </location>
</feature>
<dbReference type="InterPro" id="IPR036097">
    <property type="entry name" value="HisK_dim/P_sf"/>
</dbReference>
<keyword evidence="4" id="KW-0597">Phosphoprotein</keyword>
<evidence type="ECO:0000256" key="13">
    <source>
        <dbReference type="SAM" id="Phobius"/>
    </source>
</evidence>
<dbReference type="Gene3D" id="1.10.287.130">
    <property type="match status" value="1"/>
</dbReference>
<dbReference type="GO" id="GO:0005524">
    <property type="term" value="F:ATP binding"/>
    <property type="evidence" value="ECO:0007669"/>
    <property type="project" value="UniProtKB-KW"/>
</dbReference>
<reference evidence="16 17" key="1">
    <citation type="journal article" date="2010" name="J. Bacteriol.">
        <title>Completed genome sequence of the anaerobic iron-oxidizing bacterium Acidovorax ebreus strain TPSY.</title>
        <authorList>
            <person name="Byrne-Bailey K.G."/>
            <person name="Weber K.A."/>
            <person name="Chair A.H."/>
            <person name="Bose S."/>
            <person name="Knox T."/>
            <person name="Spanbauer T.L."/>
            <person name="Chertkov O."/>
            <person name="Coates J.D."/>
        </authorList>
    </citation>
    <scope>NUCLEOTIDE SEQUENCE [LARGE SCALE GENOMIC DNA]</scope>
    <source>
        <strain evidence="16 17">TPSY</strain>
    </source>
</reference>
<keyword evidence="9" id="KW-0067">ATP-binding</keyword>
<dbReference type="GO" id="GO:0005886">
    <property type="term" value="C:plasma membrane"/>
    <property type="evidence" value="ECO:0007669"/>
    <property type="project" value="TreeGrafter"/>
</dbReference>
<dbReference type="PRINTS" id="PR00344">
    <property type="entry name" value="BCTRLSENSOR"/>
</dbReference>
<keyword evidence="11" id="KW-0902">Two-component regulatory system</keyword>
<sequence length="486" mass="52392">MTARPMQSLRVRLVLGLSLTICMVWSGVAIWQFTNMQRELRTLLDDRLIASARMVVGIVQQFQQAELAAAPRASNDALLSVIGRDGVACEVSLVRSEVDILPIARTNNIPDMASAGSAGFGQITKGGKQWRTYVLEDKGVRVATADRLDVRDQLVQTFVRTLVLPFVLALAVILLLTWWMGTRSLRPLQRLREELVQRPPHDPTPVQSGRDVKELAPLVDSLNQLLARMDASMEHERRWTADAAHELRTPLTAIKTHVQVAQLTLAAGNNNASPDKAANALRQAGEGIDHMHATLEQLLQLARVESASAGEARATVGTGIAQAFRLACSQSLQRAENEGIQLPSPPLDAAEIPADPAAWQAIQLPLPPALLACAITNLIDNALRHHQGPAPVSATLRWQADAAGPGTVEVCVRDEGPGLTPAECEQALRRFWRKSSSSPGSGLGLTIVRRIAESAHGTLTLEPAQPGLRARLCLPALAVTSSAAKD</sequence>
<dbReference type="SMART" id="SM00387">
    <property type="entry name" value="HATPase_c"/>
    <property type="match status" value="1"/>
</dbReference>
<dbReference type="SUPFAM" id="SSF55874">
    <property type="entry name" value="ATPase domain of HSP90 chaperone/DNA topoisomerase II/histidine kinase"/>
    <property type="match status" value="1"/>
</dbReference>
<keyword evidence="10 13" id="KW-1133">Transmembrane helix</keyword>
<organism evidence="16 17">
    <name type="scientific">Acidovorax ebreus (strain TPSY)</name>
    <name type="common">Diaphorobacter sp. (strain TPSY)</name>
    <dbReference type="NCBI Taxonomy" id="535289"/>
    <lineage>
        <taxon>Bacteria</taxon>
        <taxon>Pseudomonadati</taxon>
        <taxon>Pseudomonadota</taxon>
        <taxon>Betaproteobacteria</taxon>
        <taxon>Burkholderiales</taxon>
        <taxon>Comamonadaceae</taxon>
        <taxon>Diaphorobacter</taxon>
    </lineage>
</organism>
<dbReference type="SUPFAM" id="SSF47384">
    <property type="entry name" value="Homodimeric domain of signal transducing histidine kinase"/>
    <property type="match status" value="1"/>
</dbReference>
<comment type="catalytic activity">
    <reaction evidence="1">
        <text>ATP + protein L-histidine = ADP + protein N-phospho-L-histidine.</text>
        <dbReference type="EC" id="2.7.13.3"/>
    </reaction>
</comment>
<dbReference type="Pfam" id="PF02518">
    <property type="entry name" value="HATPase_c"/>
    <property type="match status" value="1"/>
</dbReference>
<dbReference type="InterPro" id="IPR003594">
    <property type="entry name" value="HATPase_dom"/>
</dbReference>
<evidence type="ECO:0000256" key="1">
    <source>
        <dbReference type="ARBA" id="ARBA00000085"/>
    </source>
</evidence>
<dbReference type="InterPro" id="IPR004358">
    <property type="entry name" value="Sig_transdc_His_kin-like_C"/>
</dbReference>
<proteinExistence type="predicted"/>
<dbReference type="PROSITE" id="PS50109">
    <property type="entry name" value="HIS_KIN"/>
    <property type="match status" value="1"/>
</dbReference>
<evidence type="ECO:0000256" key="3">
    <source>
        <dbReference type="ARBA" id="ARBA00012438"/>
    </source>
</evidence>
<dbReference type="PANTHER" id="PTHR45436:SF14">
    <property type="entry name" value="SENSOR PROTEIN QSEC"/>
    <property type="match status" value="1"/>
</dbReference>
<evidence type="ECO:0000259" key="15">
    <source>
        <dbReference type="PROSITE" id="PS50885"/>
    </source>
</evidence>
<dbReference type="SMART" id="SM00388">
    <property type="entry name" value="HisKA"/>
    <property type="match status" value="1"/>
</dbReference>
<evidence type="ECO:0000256" key="11">
    <source>
        <dbReference type="ARBA" id="ARBA00023012"/>
    </source>
</evidence>
<dbReference type="InterPro" id="IPR003660">
    <property type="entry name" value="HAMP_dom"/>
</dbReference>
<feature type="transmembrane region" description="Helical" evidence="13">
    <location>
        <begin position="162"/>
        <end position="181"/>
    </location>
</feature>
<dbReference type="Pfam" id="PF00512">
    <property type="entry name" value="HisKA"/>
    <property type="match status" value="1"/>
</dbReference>
<dbReference type="EMBL" id="CP001392">
    <property type="protein sequence ID" value="ACM32876.1"/>
    <property type="molecule type" value="Genomic_DNA"/>
</dbReference>
<dbReference type="EC" id="2.7.13.3" evidence="3"/>
<evidence type="ECO:0000256" key="10">
    <source>
        <dbReference type="ARBA" id="ARBA00022989"/>
    </source>
</evidence>
<dbReference type="InterPro" id="IPR003661">
    <property type="entry name" value="HisK_dim/P_dom"/>
</dbReference>
<dbReference type="GO" id="GO:0000155">
    <property type="term" value="F:phosphorelay sensor kinase activity"/>
    <property type="evidence" value="ECO:0007669"/>
    <property type="project" value="InterPro"/>
</dbReference>
<evidence type="ECO:0000256" key="4">
    <source>
        <dbReference type="ARBA" id="ARBA00022553"/>
    </source>
</evidence>
<dbReference type="PANTHER" id="PTHR45436">
    <property type="entry name" value="SENSOR HISTIDINE KINASE YKOH"/>
    <property type="match status" value="1"/>
</dbReference>
<keyword evidence="5" id="KW-0808">Transferase</keyword>
<accession>A0A9J9UAH1</accession>
<feature type="domain" description="HAMP" evidence="15">
    <location>
        <begin position="182"/>
        <end position="234"/>
    </location>
</feature>
<evidence type="ECO:0000313" key="17">
    <source>
        <dbReference type="Proteomes" id="UP000000450"/>
    </source>
</evidence>
<dbReference type="CDD" id="cd00082">
    <property type="entry name" value="HisKA"/>
    <property type="match status" value="1"/>
</dbReference>
<dbReference type="CDD" id="cd00075">
    <property type="entry name" value="HATPase"/>
    <property type="match status" value="1"/>
</dbReference>
<keyword evidence="17" id="KW-1185">Reference proteome</keyword>
<evidence type="ECO:0000313" key="16">
    <source>
        <dbReference type="EMBL" id="ACM32876.1"/>
    </source>
</evidence>
<keyword evidence="6 13" id="KW-0812">Transmembrane</keyword>
<comment type="subcellular location">
    <subcellularLocation>
        <location evidence="2">Membrane</location>
        <topology evidence="2">Multi-pass membrane protein</topology>
    </subcellularLocation>
</comment>
<dbReference type="InterPro" id="IPR036890">
    <property type="entry name" value="HATPase_C_sf"/>
</dbReference>